<reference evidence="2 3" key="1">
    <citation type="submission" date="2014-04" db="EMBL/GenBank/DDBJ databases">
        <authorList>
            <consortium name="DOE Joint Genome Institute"/>
            <person name="Kuo A."/>
            <person name="Tarkka M."/>
            <person name="Buscot F."/>
            <person name="Kohler A."/>
            <person name="Nagy L.G."/>
            <person name="Floudas D."/>
            <person name="Copeland A."/>
            <person name="Barry K.W."/>
            <person name="Cichocki N."/>
            <person name="Veneault-Fourrey C."/>
            <person name="LaButti K."/>
            <person name="Lindquist E.A."/>
            <person name="Lipzen A."/>
            <person name="Lundell T."/>
            <person name="Morin E."/>
            <person name="Murat C."/>
            <person name="Sun H."/>
            <person name="Tunlid A."/>
            <person name="Henrissat B."/>
            <person name="Grigoriev I.V."/>
            <person name="Hibbett D.S."/>
            <person name="Martin F."/>
            <person name="Nordberg H.P."/>
            <person name="Cantor M.N."/>
            <person name="Hua S.X."/>
        </authorList>
    </citation>
    <scope>NUCLEOTIDE SEQUENCE [LARGE SCALE GENOMIC DNA]</scope>
    <source>
        <strain evidence="2 3">F 1598</strain>
    </source>
</reference>
<protein>
    <submittedName>
        <fullName evidence="2">Uncharacterized protein</fullName>
    </submittedName>
</protein>
<name>A0A0C3FS61_PILCF</name>
<dbReference type="HOGENOM" id="CLU_2543364_0_0_1"/>
<proteinExistence type="predicted"/>
<evidence type="ECO:0000313" key="3">
    <source>
        <dbReference type="Proteomes" id="UP000054166"/>
    </source>
</evidence>
<keyword evidence="3" id="KW-1185">Reference proteome</keyword>
<accession>A0A0C3FS61</accession>
<feature type="compositionally biased region" description="Polar residues" evidence="1">
    <location>
        <begin position="34"/>
        <end position="43"/>
    </location>
</feature>
<dbReference type="InParanoid" id="A0A0C3FS61"/>
<feature type="region of interest" description="Disordered" evidence="1">
    <location>
        <begin position="1"/>
        <end position="43"/>
    </location>
</feature>
<gene>
    <name evidence="2" type="ORF">PILCRDRAFT_815366</name>
</gene>
<dbReference type="EMBL" id="KN832980">
    <property type="protein sequence ID" value="KIM86915.1"/>
    <property type="molecule type" value="Genomic_DNA"/>
</dbReference>
<evidence type="ECO:0000313" key="2">
    <source>
        <dbReference type="EMBL" id="KIM86915.1"/>
    </source>
</evidence>
<organism evidence="2 3">
    <name type="scientific">Piloderma croceum (strain F 1598)</name>
    <dbReference type="NCBI Taxonomy" id="765440"/>
    <lineage>
        <taxon>Eukaryota</taxon>
        <taxon>Fungi</taxon>
        <taxon>Dikarya</taxon>
        <taxon>Basidiomycota</taxon>
        <taxon>Agaricomycotina</taxon>
        <taxon>Agaricomycetes</taxon>
        <taxon>Agaricomycetidae</taxon>
        <taxon>Atheliales</taxon>
        <taxon>Atheliaceae</taxon>
        <taxon>Piloderma</taxon>
    </lineage>
</organism>
<dbReference type="AlphaFoldDB" id="A0A0C3FS61"/>
<sequence length="83" mass="8883">MASAPSTSLDYAHPPRTIIRMPSSGTPCSKPKSFKNSIPNRNVTTSPNDEALGAFNAKSAKSNHHALVGDLDEEDEDFVSPNN</sequence>
<reference evidence="3" key="2">
    <citation type="submission" date="2015-01" db="EMBL/GenBank/DDBJ databases">
        <title>Evolutionary Origins and Diversification of the Mycorrhizal Mutualists.</title>
        <authorList>
            <consortium name="DOE Joint Genome Institute"/>
            <consortium name="Mycorrhizal Genomics Consortium"/>
            <person name="Kohler A."/>
            <person name="Kuo A."/>
            <person name="Nagy L.G."/>
            <person name="Floudas D."/>
            <person name="Copeland A."/>
            <person name="Barry K.W."/>
            <person name="Cichocki N."/>
            <person name="Veneault-Fourrey C."/>
            <person name="LaButti K."/>
            <person name="Lindquist E.A."/>
            <person name="Lipzen A."/>
            <person name="Lundell T."/>
            <person name="Morin E."/>
            <person name="Murat C."/>
            <person name="Riley R."/>
            <person name="Ohm R."/>
            <person name="Sun H."/>
            <person name="Tunlid A."/>
            <person name="Henrissat B."/>
            <person name="Grigoriev I.V."/>
            <person name="Hibbett D.S."/>
            <person name="Martin F."/>
        </authorList>
    </citation>
    <scope>NUCLEOTIDE SEQUENCE [LARGE SCALE GENOMIC DNA]</scope>
    <source>
        <strain evidence="3">F 1598</strain>
    </source>
</reference>
<evidence type="ECO:0000256" key="1">
    <source>
        <dbReference type="SAM" id="MobiDB-lite"/>
    </source>
</evidence>
<dbReference type="Proteomes" id="UP000054166">
    <property type="component" value="Unassembled WGS sequence"/>
</dbReference>